<evidence type="ECO:0000256" key="11">
    <source>
        <dbReference type="ARBA" id="ARBA00022833"/>
    </source>
</evidence>
<evidence type="ECO:0000256" key="15">
    <source>
        <dbReference type="ARBA" id="ARBA00023098"/>
    </source>
</evidence>
<feature type="binding site" description="axial binding residue" evidence="20">
    <location>
        <position position="47"/>
    </location>
    <ligand>
        <name>heme</name>
        <dbReference type="ChEBI" id="CHEBI:30413"/>
    </ligand>
    <ligandPart>
        <name>Fe</name>
        <dbReference type="ChEBI" id="CHEBI:18248"/>
    </ligandPart>
</feature>
<keyword evidence="15 18" id="KW-0443">Lipid metabolism</keyword>
<evidence type="ECO:0000256" key="18">
    <source>
        <dbReference type="PIRNR" id="PIRNR005149"/>
    </source>
</evidence>
<evidence type="ECO:0000256" key="8">
    <source>
        <dbReference type="ARBA" id="ARBA00022723"/>
    </source>
</evidence>
<reference evidence="23" key="1">
    <citation type="journal article" date="2014" name="Genome Announc.">
        <title>Draft genome sequence of Rhodosporidium toruloides CECT1137, an oleaginous yeast of biotechnological interest.</title>
        <authorList>
            <person name="Morin N."/>
            <person name="Calcas X."/>
            <person name="Devillers H."/>
            <person name="Durrens P."/>
            <person name="Sherman D.J."/>
            <person name="Nicaud J.-M."/>
            <person name="Neuveglise C."/>
        </authorList>
    </citation>
    <scope>NUCLEOTIDE SEQUENCE</scope>
    <source>
        <strain evidence="23">CECT1137</strain>
    </source>
</reference>
<comment type="pathway">
    <text evidence="3">Lipid metabolism.</text>
</comment>
<dbReference type="PANTHER" id="PTHR12863:SF1">
    <property type="entry name" value="FATTY ACID 2-HYDROXYLASE"/>
    <property type="match status" value="1"/>
</dbReference>
<feature type="binding site" evidence="19">
    <location>
        <position position="330"/>
    </location>
    <ligand>
        <name>Zn(2+)</name>
        <dbReference type="ChEBI" id="CHEBI:29105"/>
        <label>2</label>
    </ligand>
</feature>
<feature type="transmembrane region" description="Helical" evidence="21">
    <location>
        <begin position="164"/>
        <end position="189"/>
    </location>
</feature>
<dbReference type="SMART" id="SM01117">
    <property type="entry name" value="Cyt-b5"/>
    <property type="match status" value="1"/>
</dbReference>
<dbReference type="EC" id="1.-.-.-" evidence="18"/>
<evidence type="ECO:0000256" key="2">
    <source>
        <dbReference type="ARBA" id="ARBA00004991"/>
    </source>
</evidence>
<evidence type="ECO:0000256" key="16">
    <source>
        <dbReference type="ARBA" id="ARBA00023136"/>
    </source>
</evidence>
<evidence type="ECO:0000256" key="10">
    <source>
        <dbReference type="ARBA" id="ARBA00022832"/>
    </source>
</evidence>
<feature type="binding site" evidence="19">
    <location>
        <position position="334"/>
    </location>
    <ligand>
        <name>Zn(2+)</name>
        <dbReference type="ChEBI" id="CHEBI:29105"/>
        <label>1</label>
    </ligand>
</feature>
<evidence type="ECO:0000256" key="17">
    <source>
        <dbReference type="ARBA" id="ARBA00023160"/>
    </source>
</evidence>
<dbReference type="GO" id="GO:0005506">
    <property type="term" value="F:iron ion binding"/>
    <property type="evidence" value="ECO:0007669"/>
    <property type="project" value="UniProtKB-UniRule"/>
</dbReference>
<feature type="domain" description="Cytochrome b5 heme-binding" evidence="22">
    <location>
        <begin position="12"/>
        <end position="91"/>
    </location>
</feature>
<feature type="binding site" evidence="19">
    <location>
        <position position="311"/>
    </location>
    <ligand>
        <name>Zn(2+)</name>
        <dbReference type="ChEBI" id="CHEBI:29105"/>
        <label>1</label>
    </ligand>
</feature>
<comment type="cofactor">
    <cofactor evidence="18 19">
        <name>Zn(2+)</name>
        <dbReference type="ChEBI" id="CHEBI:29105"/>
    </cofactor>
    <text evidence="18 19">Binds 2 Zn(2+) ions per subunit that likely form a catalytic dimetal center.</text>
</comment>
<evidence type="ECO:0000256" key="12">
    <source>
        <dbReference type="ARBA" id="ARBA00022989"/>
    </source>
</evidence>
<feature type="transmembrane region" description="Helical" evidence="21">
    <location>
        <begin position="201"/>
        <end position="223"/>
    </location>
</feature>
<dbReference type="OrthoDB" id="2204368at2759"/>
<dbReference type="FunFam" id="3.10.120.10:FF:000002">
    <property type="entry name" value="Cytochrome b5 type B"/>
    <property type="match status" value="1"/>
</dbReference>
<keyword evidence="6 20" id="KW-0349">Heme</keyword>
<evidence type="ECO:0000256" key="9">
    <source>
        <dbReference type="ARBA" id="ARBA00022824"/>
    </source>
</evidence>
<evidence type="ECO:0000256" key="13">
    <source>
        <dbReference type="ARBA" id="ARBA00023002"/>
    </source>
</evidence>
<keyword evidence="12 21" id="KW-1133">Transmembrane helix</keyword>
<evidence type="ECO:0000256" key="1">
    <source>
        <dbReference type="ARBA" id="ARBA00004477"/>
    </source>
</evidence>
<comment type="cofactor">
    <cofactor evidence="20">
        <name>Fe cation</name>
        <dbReference type="ChEBI" id="CHEBI:24875"/>
    </cofactor>
</comment>
<evidence type="ECO:0000256" key="19">
    <source>
        <dbReference type="PIRSR" id="PIRSR005149-1"/>
    </source>
</evidence>
<dbReference type="InterPro" id="IPR018506">
    <property type="entry name" value="Cyt_B5_heme-BS"/>
</dbReference>
<dbReference type="GO" id="GO:0080132">
    <property type="term" value="F:fatty acid 2-hydroxylase activity"/>
    <property type="evidence" value="ECO:0007669"/>
    <property type="project" value="InterPro"/>
</dbReference>
<keyword evidence="7 21" id="KW-0812">Transmembrane</keyword>
<feature type="binding site" evidence="19">
    <location>
        <position position="234"/>
    </location>
    <ligand>
        <name>Zn(2+)</name>
        <dbReference type="ChEBI" id="CHEBI:29105"/>
        <label>1</label>
    </ligand>
</feature>
<feature type="binding site" evidence="19">
    <location>
        <position position="253"/>
    </location>
    <ligand>
        <name>Zn(2+)</name>
        <dbReference type="ChEBI" id="CHEBI:29105"/>
        <label>1</label>
    </ligand>
</feature>
<feature type="binding site" evidence="19">
    <location>
        <position position="315"/>
    </location>
    <ligand>
        <name>Zn(2+)</name>
        <dbReference type="ChEBI" id="CHEBI:29105"/>
        <label>1</label>
    </ligand>
</feature>
<dbReference type="Pfam" id="PF00173">
    <property type="entry name" value="Cyt-b5"/>
    <property type="match status" value="1"/>
</dbReference>
<keyword evidence="11 19" id="KW-0862">Zinc</keyword>
<dbReference type="GO" id="GO:0006633">
    <property type="term" value="P:fatty acid biosynthetic process"/>
    <property type="evidence" value="ECO:0007669"/>
    <property type="project" value="UniProtKB-KW"/>
</dbReference>
<feature type="binding site" description="axial binding residue" evidence="20">
    <location>
        <position position="74"/>
    </location>
    <ligand>
        <name>heme</name>
        <dbReference type="ChEBI" id="CHEBI:30413"/>
    </ligand>
    <ligandPart>
        <name>Fe</name>
        <dbReference type="ChEBI" id="CHEBI:18248"/>
    </ligandPart>
</feature>
<evidence type="ECO:0000256" key="14">
    <source>
        <dbReference type="ARBA" id="ARBA00023004"/>
    </source>
</evidence>
<evidence type="ECO:0000256" key="21">
    <source>
        <dbReference type="SAM" id="Phobius"/>
    </source>
</evidence>
<keyword evidence="8 18" id="KW-0479">Metal-binding</keyword>
<feature type="binding site" evidence="19">
    <location>
        <position position="256"/>
    </location>
    <ligand>
        <name>Zn(2+)</name>
        <dbReference type="ChEBI" id="CHEBI:29105"/>
        <label>1</label>
    </ligand>
</feature>
<evidence type="ECO:0000259" key="22">
    <source>
        <dbReference type="PROSITE" id="PS50255"/>
    </source>
</evidence>
<dbReference type="EMBL" id="LK052936">
    <property type="protein sequence ID" value="CDR35501.1"/>
    <property type="molecule type" value="Genomic_DNA"/>
</dbReference>
<feature type="binding site" evidence="19">
    <location>
        <position position="229"/>
    </location>
    <ligand>
        <name>Zn(2+)</name>
        <dbReference type="ChEBI" id="CHEBI:29105"/>
        <label>1</label>
    </ligand>
</feature>
<dbReference type="AlphaFoldDB" id="A0A061AJN0"/>
<dbReference type="InterPro" id="IPR006694">
    <property type="entry name" value="Fatty_acid_hydroxylase"/>
</dbReference>
<dbReference type="Gene3D" id="3.10.120.10">
    <property type="entry name" value="Cytochrome b5-like heme/steroid binding domain"/>
    <property type="match status" value="1"/>
</dbReference>
<dbReference type="PIRSF" id="PIRSF005149">
    <property type="entry name" value="IPC-B_HD"/>
    <property type="match status" value="1"/>
</dbReference>
<dbReference type="GO" id="GO:0020037">
    <property type="term" value="F:heme binding"/>
    <property type="evidence" value="ECO:0007669"/>
    <property type="project" value="InterPro"/>
</dbReference>
<evidence type="ECO:0000256" key="7">
    <source>
        <dbReference type="ARBA" id="ARBA00022692"/>
    </source>
</evidence>
<evidence type="ECO:0000256" key="3">
    <source>
        <dbReference type="ARBA" id="ARBA00005189"/>
    </source>
</evidence>
<evidence type="ECO:0000256" key="20">
    <source>
        <dbReference type="PIRSR" id="PIRSR005149-50"/>
    </source>
</evidence>
<accession>A0A061AJN0</accession>
<proteinExistence type="inferred from homology"/>
<sequence length="372" mass="43591">MATAADRATKRTRIYLRSEVDKHNTAKDCWVVHNNRVYDVSQFLEDHPGGDDLILNWAGKDITEVMQDPIEHSHSDSAYQVLDEYQIGRLGQEECITNPDFEFTDDWHPDDTDNVKDWERNQFLDLNRPLIMQVWNSDFSKAFYLQQVHQPRHLPRPARLFGPWYLEIFTMTSWYVVPLIWLPVAGYILRQSIVQQTAAGLSMSTALSRSGACFLVGNVIWTFLEYTMHRFLFHIDEHLPDRPFFLMLHFLLHGIHHYIPMDRLRLVMPPLLFFALQTPFTKLAHKLFPAWMANGIISGAFVFYVAYDVMHYALHHTKLPEYVRKQKSWHMEHHYKEPELGFGVTSPFWDRVFGTTFVSRPKDAPPKLSAKA</sequence>
<keyword evidence="9 18" id="KW-0256">Endoplasmic reticulum</keyword>
<feature type="transmembrane region" description="Helical" evidence="21">
    <location>
        <begin position="291"/>
        <end position="314"/>
    </location>
</feature>
<name>A0A061AJN0_RHOTO</name>
<organism evidence="23">
    <name type="scientific">Rhodotorula toruloides</name>
    <name type="common">Yeast</name>
    <name type="synonym">Rhodosporidium toruloides</name>
    <dbReference type="NCBI Taxonomy" id="5286"/>
    <lineage>
        <taxon>Eukaryota</taxon>
        <taxon>Fungi</taxon>
        <taxon>Dikarya</taxon>
        <taxon>Basidiomycota</taxon>
        <taxon>Pucciniomycotina</taxon>
        <taxon>Microbotryomycetes</taxon>
        <taxon>Sporidiobolales</taxon>
        <taxon>Sporidiobolaceae</taxon>
        <taxon>Rhodotorula</taxon>
    </lineage>
</organism>
<dbReference type="PRINTS" id="PR00363">
    <property type="entry name" value="CYTOCHROMEB5"/>
</dbReference>
<evidence type="ECO:0000313" key="23">
    <source>
        <dbReference type="EMBL" id="CDR35501.1"/>
    </source>
</evidence>
<dbReference type="PROSITE" id="PS50255">
    <property type="entry name" value="CYTOCHROME_B5_2"/>
    <property type="match status" value="1"/>
</dbReference>
<keyword evidence="5 18" id="KW-0444">Lipid biosynthesis</keyword>
<dbReference type="PANTHER" id="PTHR12863">
    <property type="entry name" value="FATTY ACID HYDROXYLASE"/>
    <property type="match status" value="1"/>
</dbReference>
<feature type="binding site" evidence="19">
    <location>
        <position position="333"/>
    </location>
    <ligand>
        <name>Zn(2+)</name>
        <dbReference type="ChEBI" id="CHEBI:29105"/>
        <label>1</label>
    </ligand>
</feature>
<feature type="binding site" evidence="19">
    <location>
        <position position="257"/>
    </location>
    <ligand>
        <name>Zn(2+)</name>
        <dbReference type="ChEBI" id="CHEBI:29105"/>
        <label>1</label>
    </ligand>
</feature>
<comment type="subcellular location">
    <subcellularLocation>
        <location evidence="1">Endoplasmic reticulum membrane</location>
        <topology evidence="1">Multi-pass membrane protein</topology>
    </subcellularLocation>
</comment>
<dbReference type="InterPro" id="IPR014430">
    <property type="entry name" value="Scs7"/>
</dbReference>
<keyword evidence="14 18" id="KW-0408">Iron</keyword>
<keyword evidence="17 18" id="KW-0275">Fatty acid biosynthesis</keyword>
<dbReference type="GO" id="GO:0005789">
    <property type="term" value="C:endoplasmic reticulum membrane"/>
    <property type="evidence" value="ECO:0007669"/>
    <property type="project" value="UniProtKB-SubCell"/>
</dbReference>
<dbReference type="InterPro" id="IPR001199">
    <property type="entry name" value="Cyt_B5-like_heme/steroid-bd"/>
</dbReference>
<protein>
    <recommendedName>
        <fullName evidence="18">Ceramide very long chain fatty acid hydroxylase</fullName>
        <ecNumber evidence="18">1.-.-.-</ecNumber>
    </recommendedName>
</protein>
<keyword evidence="16 18" id="KW-0472">Membrane</keyword>
<keyword evidence="13 18" id="KW-0560">Oxidoreductase</keyword>
<gene>
    <name evidence="23" type="ORF">RHTO0S_01e00760g</name>
</gene>
<dbReference type="InterPro" id="IPR036400">
    <property type="entry name" value="Cyt_B5-like_heme/steroid_sf"/>
</dbReference>
<dbReference type="Pfam" id="PF04116">
    <property type="entry name" value="FA_hydroxylase"/>
    <property type="match status" value="1"/>
</dbReference>
<comment type="similarity">
    <text evidence="4 18">Belongs to the sterol desaturase family. SCS7 subfamily.</text>
</comment>
<dbReference type="PROSITE" id="PS00191">
    <property type="entry name" value="CYTOCHROME_B5_1"/>
    <property type="match status" value="1"/>
</dbReference>
<comment type="pathway">
    <text evidence="2">Sphingolipid metabolism.</text>
</comment>
<dbReference type="SUPFAM" id="SSF55856">
    <property type="entry name" value="Cytochrome b5-like heme/steroid binding domain"/>
    <property type="match status" value="1"/>
</dbReference>
<evidence type="ECO:0000256" key="4">
    <source>
        <dbReference type="ARBA" id="ARBA00005747"/>
    </source>
</evidence>
<evidence type="ECO:0000256" key="6">
    <source>
        <dbReference type="ARBA" id="ARBA00022617"/>
    </source>
</evidence>
<evidence type="ECO:0000256" key="5">
    <source>
        <dbReference type="ARBA" id="ARBA00022516"/>
    </source>
</evidence>
<keyword evidence="10 18" id="KW-0276">Fatty acid metabolism</keyword>
<comment type="function">
    <text evidence="18">Ceramide hydroxylase involved in the hydroxylation of sphingolipid-associated very long chain fatty acids. Postulated to hydroxylate the very long chain fatty acid of dihydroceramides and phytoceramides at C-2.</text>
</comment>